<evidence type="ECO:0000313" key="6">
    <source>
        <dbReference type="Proteomes" id="UP001595526"/>
    </source>
</evidence>
<feature type="compositionally biased region" description="Polar residues" evidence="2">
    <location>
        <begin position="735"/>
        <end position="746"/>
    </location>
</feature>
<gene>
    <name evidence="5" type="ORF">ACFOET_03835</name>
</gene>
<evidence type="ECO:0000256" key="2">
    <source>
        <dbReference type="SAM" id="MobiDB-lite"/>
    </source>
</evidence>
<organism evidence="5 6">
    <name type="scientific">Parapedobacter deserti</name>
    <dbReference type="NCBI Taxonomy" id="1912957"/>
    <lineage>
        <taxon>Bacteria</taxon>
        <taxon>Pseudomonadati</taxon>
        <taxon>Bacteroidota</taxon>
        <taxon>Sphingobacteriia</taxon>
        <taxon>Sphingobacteriales</taxon>
        <taxon>Sphingobacteriaceae</taxon>
        <taxon>Parapedobacter</taxon>
    </lineage>
</organism>
<comment type="caution">
    <text evidence="5">The sequence shown here is derived from an EMBL/GenBank/DDBJ whole genome shotgun (WGS) entry which is preliminary data.</text>
</comment>
<feature type="region of interest" description="Disordered" evidence="2">
    <location>
        <begin position="321"/>
        <end position="343"/>
    </location>
</feature>
<reference evidence="6" key="1">
    <citation type="journal article" date="2019" name="Int. J. Syst. Evol. Microbiol.">
        <title>The Global Catalogue of Microorganisms (GCM) 10K type strain sequencing project: providing services to taxonomists for standard genome sequencing and annotation.</title>
        <authorList>
            <consortium name="The Broad Institute Genomics Platform"/>
            <consortium name="The Broad Institute Genome Sequencing Center for Infectious Disease"/>
            <person name="Wu L."/>
            <person name="Ma J."/>
        </authorList>
    </citation>
    <scope>NUCLEOTIDE SEQUENCE [LARGE SCALE GENOMIC DNA]</scope>
    <source>
        <strain evidence="6">KCTC 52416</strain>
    </source>
</reference>
<accession>A0ABV7JJ00</accession>
<dbReference type="Proteomes" id="UP001595526">
    <property type="component" value="Unassembled WGS sequence"/>
</dbReference>
<evidence type="ECO:0000313" key="5">
    <source>
        <dbReference type="EMBL" id="MFC3196736.1"/>
    </source>
</evidence>
<evidence type="ECO:0000259" key="4">
    <source>
        <dbReference type="Pfam" id="PF13100"/>
    </source>
</evidence>
<evidence type="ECO:0000256" key="1">
    <source>
        <dbReference type="ARBA" id="ARBA00022729"/>
    </source>
</evidence>
<evidence type="ECO:0000256" key="3">
    <source>
        <dbReference type="SAM" id="SignalP"/>
    </source>
</evidence>
<feature type="compositionally biased region" description="Polar residues" evidence="2">
    <location>
        <begin position="321"/>
        <end position="335"/>
    </location>
</feature>
<dbReference type="Gene3D" id="2.60.450.10">
    <property type="entry name" value="Lipopolysaccharide (LPS) transport protein A like domain"/>
    <property type="match status" value="2"/>
</dbReference>
<sequence>MKHNLAKFVPVKKCLMLVCITALMSSLLHAQQRDELRLISSSHSRLNAATGNMMNYRPVYEHHGSTLSADSGYVYNDDEGRQYFDAFGKVIITQPNGTVIYADKLHYVAETQLATLTNNVRMVDGSAVLTTNYLTYNMKSSVGTYTGGGRIVNTTDTITSRNAYYFDNTKDAYFRYDVIVRTPDVKIYTDTMRYNSGTKMTYFYGPTNIKGNDGENLYTERGEYNTDTEQAWFDRNNLYTEGSRFLRGDSIYYDGRSGDGRAVQNVVFVDTADQYFTFGGEGVYRRADESITMTRNPLVMTVTRNDSVAVDSASTYNGIVQPRDSTGISHNTSTPFPVDSLHEPVTGKPAVDTIYMTADTLFSQVIPLKDYVPKIFDLDREGGEIDDYEDQDYGDDFGEMDELGSVDGSDEPLIGQDSLGTDIIPDSLQRQVVDTVKTPPDSIAVKTQPQPPVDTTAKTNTALPKTHLKRVEAAPLSVQLGHDALGRNLAADSVLRAQAVIPKGGEADSLMTGAIATLSRPLSDTLPGDSLAMDTAKTRIIKAYYNVRLFKSDLQAVADSVYYGYPDSMMRFFGRPMIWAQGSQMTADTIYMQIRNEQLDNMLLVSNAFLVNTQLDSAKYNQVKGRRITGFFLNNTLERMFVDGNAESIYYSVDEKQRVYTNMYHSRSSRIKILVDSNEIVQFNPIRRVDGKVYPLHLAPQDAEILEGFVWKPSDRPTSKADLLARRRPPADQVLTDSVTSPTESADGQPVTDRPPDESASKDTLKRAVEDQSTLDSAANDYTAANGSAGTFKRPIHRCHQAAYPAAVAPAQRTLGDVINDDVINAQRYGYRTAIGIKAVPATIAVPTGRPTLPVPNAWSHTPHDCGGISRGVSAERRVAHQPPKTGLAPLLSIWS</sequence>
<dbReference type="Pfam" id="PF13100">
    <property type="entry name" value="OstA_2"/>
    <property type="match status" value="1"/>
</dbReference>
<dbReference type="InterPro" id="IPR005653">
    <property type="entry name" value="OstA-like_N"/>
</dbReference>
<dbReference type="EMBL" id="JBHRTA010000009">
    <property type="protein sequence ID" value="MFC3196736.1"/>
    <property type="molecule type" value="Genomic_DNA"/>
</dbReference>
<proteinExistence type="predicted"/>
<dbReference type="RefSeq" id="WP_379019745.1">
    <property type="nucleotide sequence ID" value="NZ_JBHRTA010000009.1"/>
</dbReference>
<feature type="domain" description="Organic solvent tolerance-like N-terminal" evidence="4">
    <location>
        <begin position="50"/>
        <end position="190"/>
    </location>
</feature>
<feature type="chain" id="PRO_5046516314" evidence="3">
    <location>
        <begin position="31"/>
        <end position="896"/>
    </location>
</feature>
<dbReference type="InterPro" id="IPR052037">
    <property type="entry name" value="LPS_export_LptA"/>
</dbReference>
<keyword evidence="1 3" id="KW-0732">Signal</keyword>
<dbReference type="PANTHER" id="PTHR36504">
    <property type="entry name" value="LIPOPOLYSACCHARIDE EXPORT SYSTEM PROTEIN LPTA"/>
    <property type="match status" value="1"/>
</dbReference>
<protein>
    <submittedName>
        <fullName evidence="5">OstA-like protein</fullName>
    </submittedName>
</protein>
<name>A0ABV7JJ00_9SPHI</name>
<feature type="compositionally biased region" description="Basic and acidic residues" evidence="2">
    <location>
        <begin position="754"/>
        <end position="764"/>
    </location>
</feature>
<keyword evidence="6" id="KW-1185">Reference proteome</keyword>
<feature type="region of interest" description="Disordered" evidence="2">
    <location>
        <begin position="720"/>
        <end position="764"/>
    </location>
</feature>
<dbReference type="PANTHER" id="PTHR36504:SF1">
    <property type="entry name" value="LIPOPOLYSACCHARIDE EXPORT SYSTEM PROTEIN LPTA"/>
    <property type="match status" value="1"/>
</dbReference>
<feature type="signal peptide" evidence="3">
    <location>
        <begin position="1"/>
        <end position="30"/>
    </location>
</feature>